<organism evidence="1 2">
    <name type="scientific">Stephania cephalantha</name>
    <dbReference type="NCBI Taxonomy" id="152367"/>
    <lineage>
        <taxon>Eukaryota</taxon>
        <taxon>Viridiplantae</taxon>
        <taxon>Streptophyta</taxon>
        <taxon>Embryophyta</taxon>
        <taxon>Tracheophyta</taxon>
        <taxon>Spermatophyta</taxon>
        <taxon>Magnoliopsida</taxon>
        <taxon>Ranunculales</taxon>
        <taxon>Menispermaceae</taxon>
        <taxon>Menispermoideae</taxon>
        <taxon>Cissampelideae</taxon>
        <taxon>Stephania</taxon>
    </lineage>
</organism>
<protein>
    <submittedName>
        <fullName evidence="1">Uncharacterized protein</fullName>
    </submittedName>
</protein>
<dbReference type="EMBL" id="JBBNAG010000004">
    <property type="protein sequence ID" value="KAK9140408.1"/>
    <property type="molecule type" value="Genomic_DNA"/>
</dbReference>
<accession>A0AAP0PD16</accession>
<name>A0AAP0PD16_9MAGN</name>
<sequence length="99" mass="11423">MLVVSSHWVSISIKKKVREALLLLSRSSLLTISTIFSSNFNLYNLSYIHGYQHPKNGKWRVLELRKTRSLRCFLSGWPTMQKMFKGFGCVEASQEGRAE</sequence>
<keyword evidence="2" id="KW-1185">Reference proteome</keyword>
<reference evidence="1 2" key="1">
    <citation type="submission" date="2024-01" db="EMBL/GenBank/DDBJ databases">
        <title>Genome assemblies of Stephania.</title>
        <authorList>
            <person name="Yang L."/>
        </authorList>
    </citation>
    <scope>NUCLEOTIDE SEQUENCE [LARGE SCALE GENOMIC DNA]</scope>
    <source>
        <strain evidence="1">JXDWG</strain>
        <tissue evidence="1">Leaf</tissue>
    </source>
</reference>
<dbReference type="AlphaFoldDB" id="A0AAP0PD16"/>
<comment type="caution">
    <text evidence="1">The sequence shown here is derived from an EMBL/GenBank/DDBJ whole genome shotgun (WGS) entry which is preliminary data.</text>
</comment>
<gene>
    <name evidence="1" type="ORF">Scep_010089</name>
</gene>
<proteinExistence type="predicted"/>
<evidence type="ECO:0000313" key="2">
    <source>
        <dbReference type="Proteomes" id="UP001419268"/>
    </source>
</evidence>
<dbReference type="Proteomes" id="UP001419268">
    <property type="component" value="Unassembled WGS sequence"/>
</dbReference>
<evidence type="ECO:0000313" key="1">
    <source>
        <dbReference type="EMBL" id="KAK9140408.1"/>
    </source>
</evidence>